<dbReference type="PANTHER" id="PTHR32502">
    <property type="entry name" value="N-ACETYLGALACTOSAMINE PERMEASE II COMPONENT-RELATED"/>
    <property type="match status" value="1"/>
</dbReference>
<organism evidence="2">
    <name type="scientific">human gut metagenome</name>
    <dbReference type="NCBI Taxonomy" id="408170"/>
    <lineage>
        <taxon>unclassified sequences</taxon>
        <taxon>metagenomes</taxon>
        <taxon>organismal metagenomes</taxon>
    </lineage>
</organism>
<dbReference type="InterPro" id="IPR012062">
    <property type="entry name" value="GatZ/KbaZ-like"/>
</dbReference>
<dbReference type="InterPro" id="IPR050303">
    <property type="entry name" value="GatZ_KbaZ_carbometab"/>
</dbReference>
<dbReference type="Pfam" id="PF08013">
    <property type="entry name" value="GatZ_KbaZ-like"/>
    <property type="match status" value="1"/>
</dbReference>
<dbReference type="InterPro" id="IPR013785">
    <property type="entry name" value="Aldolase_TIM"/>
</dbReference>
<dbReference type="EMBL" id="AZMM01007817">
    <property type="protein sequence ID" value="ETJ38009.1"/>
    <property type="molecule type" value="Genomic_DNA"/>
</dbReference>
<gene>
    <name evidence="2" type="ORF">Q604_UNBC07817G0001</name>
</gene>
<proteinExistence type="predicted"/>
<sequence length="99" mass="10757">IGICSVCSAHPLVIEAALAFDRNSTRKVLIEATSNQVNQFGGYTGMTPADFREFVFTIADKVGFARERIILGGDHLGPNCWQQENANAAMEKSVELVKA</sequence>
<comment type="pathway">
    <text evidence="1">Carbohydrate metabolism.</text>
</comment>
<dbReference type="GO" id="GO:0005975">
    <property type="term" value="P:carbohydrate metabolic process"/>
    <property type="evidence" value="ECO:0007669"/>
    <property type="project" value="InterPro"/>
</dbReference>
<dbReference type="SUPFAM" id="SSF51569">
    <property type="entry name" value="Aldolase"/>
    <property type="match status" value="1"/>
</dbReference>
<feature type="non-terminal residue" evidence="2">
    <location>
        <position position="1"/>
    </location>
</feature>
<evidence type="ECO:0000256" key="1">
    <source>
        <dbReference type="ARBA" id="ARBA00005007"/>
    </source>
</evidence>
<dbReference type="AlphaFoldDB" id="W1YA37"/>
<protein>
    <submittedName>
        <fullName evidence="2">D-tagatose-1,6-bisphosphate aldolase subunit gatZ</fullName>
    </submittedName>
</protein>
<accession>W1YA37</accession>
<dbReference type="GO" id="GO:0009401">
    <property type="term" value="P:phosphoenolpyruvate-dependent sugar phosphotransferase system"/>
    <property type="evidence" value="ECO:0007669"/>
    <property type="project" value="TreeGrafter"/>
</dbReference>
<dbReference type="GO" id="GO:0005886">
    <property type="term" value="C:plasma membrane"/>
    <property type="evidence" value="ECO:0007669"/>
    <property type="project" value="TreeGrafter"/>
</dbReference>
<reference evidence="2" key="1">
    <citation type="submission" date="2013-12" db="EMBL/GenBank/DDBJ databases">
        <title>A Varibaculum cambriense genome reconstructed from a premature infant gut community with otherwise low bacterial novelty that shifts toward anaerobic metabolism during the third week of life.</title>
        <authorList>
            <person name="Brown C.T."/>
            <person name="Sharon I."/>
            <person name="Thomas B.C."/>
            <person name="Castelle C.J."/>
            <person name="Morowitz M.J."/>
            <person name="Banfield J.F."/>
        </authorList>
    </citation>
    <scope>NUCLEOTIDE SEQUENCE</scope>
</reference>
<evidence type="ECO:0000313" key="2">
    <source>
        <dbReference type="EMBL" id="ETJ38009.1"/>
    </source>
</evidence>
<dbReference type="PANTHER" id="PTHR32502:SF12">
    <property type="entry name" value="D-TAGATOSE-1,6-BISPHOSPHATE ALDOLASE SUBUNIT GATZ"/>
    <property type="match status" value="1"/>
</dbReference>
<dbReference type="Gene3D" id="3.20.20.70">
    <property type="entry name" value="Aldolase class I"/>
    <property type="match status" value="1"/>
</dbReference>
<name>W1YA37_9ZZZZ</name>
<comment type="caution">
    <text evidence="2">The sequence shown here is derived from an EMBL/GenBank/DDBJ whole genome shotgun (WGS) entry which is preliminary data.</text>
</comment>
<feature type="non-terminal residue" evidence="2">
    <location>
        <position position="99"/>
    </location>
</feature>